<comment type="similarity">
    <text evidence="6">Belongs to the ubiquitin-conjugating enzyme family.</text>
</comment>
<dbReference type="PROSITE" id="PS00183">
    <property type="entry name" value="UBC_1"/>
    <property type="match status" value="1"/>
</dbReference>
<keyword evidence="10" id="KW-1185">Reference proteome</keyword>
<dbReference type="InterPro" id="IPR000608">
    <property type="entry name" value="UBC"/>
</dbReference>
<dbReference type="Pfam" id="PF00179">
    <property type="entry name" value="UQ_con"/>
    <property type="match status" value="1"/>
</dbReference>
<keyword evidence="4 6" id="KW-0067">ATP-binding</keyword>
<evidence type="ECO:0000259" key="7">
    <source>
        <dbReference type="PROSITE" id="PS50030"/>
    </source>
</evidence>
<dbReference type="GO" id="GO:0005524">
    <property type="term" value="F:ATP binding"/>
    <property type="evidence" value="ECO:0007669"/>
    <property type="project" value="UniProtKB-UniRule"/>
</dbReference>
<evidence type="ECO:0000256" key="5">
    <source>
        <dbReference type="PROSITE-ProRule" id="PRU10133"/>
    </source>
</evidence>
<evidence type="ECO:0000313" key="9">
    <source>
        <dbReference type="EMBL" id="SPP89875.1"/>
    </source>
</evidence>
<organism evidence="9 10">
    <name type="scientific">Drosophila guanche</name>
    <name type="common">Fruit fly</name>
    <dbReference type="NCBI Taxonomy" id="7266"/>
    <lineage>
        <taxon>Eukaryota</taxon>
        <taxon>Metazoa</taxon>
        <taxon>Ecdysozoa</taxon>
        <taxon>Arthropoda</taxon>
        <taxon>Hexapoda</taxon>
        <taxon>Insecta</taxon>
        <taxon>Pterygota</taxon>
        <taxon>Neoptera</taxon>
        <taxon>Endopterygota</taxon>
        <taxon>Diptera</taxon>
        <taxon>Brachycera</taxon>
        <taxon>Muscomorpha</taxon>
        <taxon>Ephydroidea</taxon>
        <taxon>Drosophilidae</taxon>
        <taxon>Drosophila</taxon>
        <taxon>Sophophora</taxon>
    </lineage>
</organism>
<accession>A0A3B0K6Y1</accession>
<dbReference type="SMART" id="SM00212">
    <property type="entry name" value="UBCc"/>
    <property type="match status" value="1"/>
</dbReference>
<reference evidence="10" key="1">
    <citation type="submission" date="2018-01" db="EMBL/GenBank/DDBJ databases">
        <authorList>
            <person name="Alioto T."/>
            <person name="Alioto T."/>
        </authorList>
    </citation>
    <scope>NUCLEOTIDE SEQUENCE [LARGE SCALE GENOMIC DNA]</scope>
</reference>
<feature type="active site" description="Glycyl thioester intermediate" evidence="5">
    <location>
        <position position="92"/>
    </location>
</feature>
<keyword evidence="3 6" id="KW-0833">Ubl conjugation pathway</keyword>
<dbReference type="STRING" id="7266.A0A3B0K6Y1"/>
<protein>
    <submittedName>
        <fullName evidence="9">Blast:Ubiquitin-conjugating enzyme E2-22 kDa</fullName>
    </submittedName>
</protein>
<proteinExistence type="inferred from homology"/>
<name>A0A3B0K6Y1_DROGU</name>
<dbReference type="Proteomes" id="UP000268350">
    <property type="component" value="Unassembled WGS sequence"/>
</dbReference>
<dbReference type="InterPro" id="IPR009060">
    <property type="entry name" value="UBA-like_sf"/>
</dbReference>
<gene>
    <name evidence="9" type="ORF">DGUA_6G020551</name>
</gene>
<keyword evidence="1" id="KW-0808">Transferase</keyword>
<evidence type="ECO:0000256" key="4">
    <source>
        <dbReference type="ARBA" id="ARBA00022840"/>
    </source>
</evidence>
<dbReference type="InterPro" id="IPR015940">
    <property type="entry name" value="UBA"/>
</dbReference>
<evidence type="ECO:0000259" key="8">
    <source>
        <dbReference type="PROSITE" id="PS50127"/>
    </source>
</evidence>
<dbReference type="OrthoDB" id="9993688at2759"/>
<feature type="domain" description="UBA" evidence="7">
    <location>
        <begin position="161"/>
        <end position="199"/>
    </location>
</feature>
<keyword evidence="2 6" id="KW-0547">Nucleotide-binding</keyword>
<dbReference type="GO" id="GO:0016740">
    <property type="term" value="F:transferase activity"/>
    <property type="evidence" value="ECO:0007669"/>
    <property type="project" value="UniProtKB-KW"/>
</dbReference>
<dbReference type="InterPro" id="IPR016135">
    <property type="entry name" value="UBQ-conjugating_enzyme/RWD"/>
</dbReference>
<dbReference type="FunFam" id="3.10.110.10:FF:000021">
    <property type="entry name" value="Putative ubiquitin-conjugating enzyme e2 k"/>
    <property type="match status" value="1"/>
</dbReference>
<dbReference type="PANTHER" id="PTHR24068">
    <property type="entry name" value="UBIQUITIN-CONJUGATING ENZYME E2"/>
    <property type="match status" value="1"/>
</dbReference>
<dbReference type="SMART" id="SM00165">
    <property type="entry name" value="UBA"/>
    <property type="match status" value="1"/>
</dbReference>
<dbReference type="SUPFAM" id="SSF46934">
    <property type="entry name" value="UBA-like"/>
    <property type="match status" value="1"/>
</dbReference>
<evidence type="ECO:0000313" key="10">
    <source>
        <dbReference type="Proteomes" id="UP000268350"/>
    </source>
</evidence>
<dbReference type="AlphaFoldDB" id="A0A3B0K6Y1"/>
<dbReference type="EMBL" id="OUUW01000038">
    <property type="protein sequence ID" value="SPP89875.1"/>
    <property type="molecule type" value="Genomic_DNA"/>
</dbReference>
<sequence>MEDLALFRIKREFQEVMSSEVITQCSIKIELVNDNWTELRGEIAGPPDTPYGGGKFVLDIKMPHNYPFRPPKVRFVTPIWHPNVSSMTGTICLDILKSNWAAAMSLRTILLSVQSLLGSAEPDDPQDAVVGRQFLRNYDMFQMTAEHWTNAYAGGPHSFPDCDAKIQHLKDMGVEENCARSVLSKEDWNLESAAAWLFR</sequence>
<dbReference type="OMA" id="WTNLRGE"/>
<feature type="domain" description="UBC core" evidence="8">
    <location>
        <begin position="4"/>
        <end position="154"/>
    </location>
</feature>
<dbReference type="PROSITE" id="PS50030">
    <property type="entry name" value="UBA"/>
    <property type="match status" value="1"/>
</dbReference>
<dbReference type="SUPFAM" id="SSF54495">
    <property type="entry name" value="UBC-like"/>
    <property type="match status" value="1"/>
</dbReference>
<evidence type="ECO:0000256" key="6">
    <source>
        <dbReference type="RuleBase" id="RU362109"/>
    </source>
</evidence>
<evidence type="ECO:0000256" key="1">
    <source>
        <dbReference type="ARBA" id="ARBA00022679"/>
    </source>
</evidence>
<evidence type="ECO:0000256" key="3">
    <source>
        <dbReference type="ARBA" id="ARBA00022786"/>
    </source>
</evidence>
<evidence type="ECO:0000256" key="2">
    <source>
        <dbReference type="ARBA" id="ARBA00022741"/>
    </source>
</evidence>
<dbReference type="PROSITE" id="PS50127">
    <property type="entry name" value="UBC_2"/>
    <property type="match status" value="1"/>
</dbReference>
<dbReference type="Gene3D" id="1.10.8.10">
    <property type="entry name" value="DNA helicase RuvA subunit, C-terminal domain"/>
    <property type="match status" value="1"/>
</dbReference>
<dbReference type="Gene3D" id="3.10.110.10">
    <property type="entry name" value="Ubiquitin Conjugating Enzyme"/>
    <property type="match status" value="1"/>
</dbReference>
<dbReference type="InterPro" id="IPR023313">
    <property type="entry name" value="UBQ-conjugating_AS"/>
</dbReference>
<dbReference type="CDD" id="cd23800">
    <property type="entry name" value="UBCc_UBE2K"/>
    <property type="match status" value="1"/>
</dbReference>